<protein>
    <recommendedName>
        <fullName evidence="7 8">Glucosamine 6-phosphate N-acetyltransferase</fullName>
        <ecNumber evidence="3 8">2.3.1.4</ecNumber>
    </recommendedName>
</protein>
<reference evidence="10" key="1">
    <citation type="submission" date="2022-12" db="EMBL/GenBank/DDBJ databases">
        <authorList>
            <person name="Brejova B."/>
        </authorList>
    </citation>
    <scope>NUCLEOTIDE SEQUENCE</scope>
</reference>
<dbReference type="CDD" id="cd04301">
    <property type="entry name" value="NAT_SF"/>
    <property type="match status" value="1"/>
</dbReference>
<evidence type="ECO:0000256" key="4">
    <source>
        <dbReference type="ARBA" id="ARBA00022679"/>
    </source>
</evidence>
<dbReference type="InterPro" id="IPR039143">
    <property type="entry name" value="GNPNAT1-like"/>
</dbReference>
<dbReference type="PROSITE" id="PS51186">
    <property type="entry name" value="GNAT"/>
    <property type="match status" value="1"/>
</dbReference>
<dbReference type="EMBL" id="CANTUO010000001">
    <property type="protein sequence ID" value="CAI5756586.1"/>
    <property type="molecule type" value="Genomic_DNA"/>
</dbReference>
<dbReference type="GO" id="GO:0004343">
    <property type="term" value="F:glucosamine 6-phosphate N-acetyltransferase activity"/>
    <property type="evidence" value="ECO:0007669"/>
    <property type="project" value="UniProtKB-UniRule"/>
</dbReference>
<dbReference type="EC" id="2.3.1.4" evidence="3 8"/>
<comment type="similarity">
    <text evidence="2 8">Belongs to the acetyltransferase family. GNA1 subfamily.</text>
</comment>
<gene>
    <name evidence="10" type="ORF">CANVERA_P1104</name>
</gene>
<comment type="catalytic activity">
    <reaction evidence="6 8">
        <text>D-glucosamine 6-phosphate + acetyl-CoA = N-acetyl-D-glucosamine 6-phosphate + CoA + H(+)</text>
        <dbReference type="Rhea" id="RHEA:10292"/>
        <dbReference type="ChEBI" id="CHEBI:15378"/>
        <dbReference type="ChEBI" id="CHEBI:57287"/>
        <dbReference type="ChEBI" id="CHEBI:57288"/>
        <dbReference type="ChEBI" id="CHEBI:57513"/>
        <dbReference type="ChEBI" id="CHEBI:58725"/>
        <dbReference type="EC" id="2.3.1.4"/>
    </reaction>
</comment>
<dbReference type="InterPro" id="IPR000182">
    <property type="entry name" value="GNAT_dom"/>
</dbReference>
<dbReference type="Pfam" id="PF00583">
    <property type="entry name" value="Acetyltransf_1"/>
    <property type="match status" value="1"/>
</dbReference>
<organism evidence="10 11">
    <name type="scientific">Candida verbasci</name>
    <dbReference type="NCBI Taxonomy" id="1227364"/>
    <lineage>
        <taxon>Eukaryota</taxon>
        <taxon>Fungi</taxon>
        <taxon>Dikarya</taxon>
        <taxon>Ascomycota</taxon>
        <taxon>Saccharomycotina</taxon>
        <taxon>Pichiomycetes</taxon>
        <taxon>Debaryomycetaceae</taxon>
        <taxon>Candida/Lodderomyces clade</taxon>
        <taxon>Candida</taxon>
    </lineage>
</organism>
<dbReference type="OrthoDB" id="10039976at2759"/>
<evidence type="ECO:0000256" key="5">
    <source>
        <dbReference type="ARBA" id="ARBA00023315"/>
    </source>
</evidence>
<dbReference type="Proteomes" id="UP001152885">
    <property type="component" value="Unassembled WGS sequence"/>
</dbReference>
<evidence type="ECO:0000256" key="3">
    <source>
        <dbReference type="ARBA" id="ARBA00012703"/>
    </source>
</evidence>
<evidence type="ECO:0000256" key="8">
    <source>
        <dbReference type="RuleBase" id="RU365086"/>
    </source>
</evidence>
<evidence type="ECO:0000256" key="1">
    <source>
        <dbReference type="ARBA" id="ARBA00004832"/>
    </source>
</evidence>
<keyword evidence="4 8" id="KW-0808">Transferase</keyword>
<name>A0A9W4X8T0_9ASCO</name>
<evidence type="ECO:0000256" key="6">
    <source>
        <dbReference type="ARBA" id="ARBA00048964"/>
    </source>
</evidence>
<feature type="domain" description="N-acetyltransferase" evidence="9">
    <location>
        <begin position="12"/>
        <end position="156"/>
    </location>
</feature>
<evidence type="ECO:0000259" key="9">
    <source>
        <dbReference type="PROSITE" id="PS51186"/>
    </source>
</evidence>
<evidence type="ECO:0000313" key="11">
    <source>
        <dbReference type="Proteomes" id="UP001152885"/>
    </source>
</evidence>
<dbReference type="Gene3D" id="3.40.630.30">
    <property type="match status" value="1"/>
</dbReference>
<dbReference type="AlphaFoldDB" id="A0A9W4X8T0"/>
<keyword evidence="5 8" id="KW-0012">Acyltransferase</keyword>
<proteinExistence type="inferred from homology"/>
<comment type="pathway">
    <text evidence="1 8">Nucleotide-sugar biosynthesis; UDP-N-acetyl-alpha-D-glucosamine biosynthesis; N-acetyl-alpha-D-glucosamine 1-phosphate from alpha-D-glucosamine 6-phosphate (route I): step 1/2.</text>
</comment>
<dbReference type="PANTHER" id="PTHR13355:SF11">
    <property type="entry name" value="GLUCOSAMINE 6-PHOSPHATE N-ACETYLTRANSFERASE"/>
    <property type="match status" value="1"/>
</dbReference>
<keyword evidence="11" id="KW-1185">Reference proteome</keyword>
<sequence length="156" mass="17697">MTTTPISLPDGYSFRKLKSSDYENNYLETLKVLTTVGEIKQSEFEELICHWESLPDIYHPRVITNNSGLIVGTGMLFIERKAIHECGKVGHIEDISVFESEQGKKIGNFMVCSLAKIAKEKGCYKVILDCDVKNIGFYEKCGFKNSGIEMVQRFDK</sequence>
<dbReference type="PANTHER" id="PTHR13355">
    <property type="entry name" value="GLUCOSAMINE 6-PHOSPHATE N-ACETYLTRANSFERASE"/>
    <property type="match status" value="1"/>
</dbReference>
<evidence type="ECO:0000256" key="2">
    <source>
        <dbReference type="ARBA" id="ARBA00006048"/>
    </source>
</evidence>
<dbReference type="InterPro" id="IPR016181">
    <property type="entry name" value="Acyl_CoA_acyltransferase"/>
</dbReference>
<dbReference type="SUPFAM" id="SSF55729">
    <property type="entry name" value="Acyl-CoA N-acyltransferases (Nat)"/>
    <property type="match status" value="1"/>
</dbReference>
<evidence type="ECO:0000256" key="7">
    <source>
        <dbReference type="ARBA" id="ARBA00069869"/>
    </source>
</evidence>
<evidence type="ECO:0000313" key="10">
    <source>
        <dbReference type="EMBL" id="CAI5756586.1"/>
    </source>
</evidence>
<dbReference type="FunFam" id="3.40.630.30:FF:000136">
    <property type="entry name" value="Glucosamine 6-phosphate N-acetyltransferase"/>
    <property type="match status" value="1"/>
</dbReference>
<accession>A0A9W4X8T0</accession>
<dbReference type="GO" id="GO:0006048">
    <property type="term" value="P:UDP-N-acetylglucosamine biosynthetic process"/>
    <property type="evidence" value="ECO:0007669"/>
    <property type="project" value="UniProtKB-UniRule"/>
</dbReference>
<comment type="caution">
    <text evidence="10">The sequence shown here is derived from an EMBL/GenBank/DDBJ whole genome shotgun (WGS) entry which is preliminary data.</text>
</comment>